<proteinExistence type="predicted"/>
<evidence type="ECO:0000313" key="1">
    <source>
        <dbReference type="EMBL" id="KAI2391404.1"/>
    </source>
</evidence>
<organism evidence="1">
    <name type="scientific">Ophidiomyces ophidiicola</name>
    <dbReference type="NCBI Taxonomy" id="1387563"/>
    <lineage>
        <taxon>Eukaryota</taxon>
        <taxon>Fungi</taxon>
        <taxon>Dikarya</taxon>
        <taxon>Ascomycota</taxon>
        <taxon>Pezizomycotina</taxon>
        <taxon>Eurotiomycetes</taxon>
        <taxon>Eurotiomycetidae</taxon>
        <taxon>Onygenales</taxon>
        <taxon>Onygenaceae</taxon>
        <taxon>Ophidiomyces</taxon>
    </lineage>
</organism>
<comment type="caution">
    <text evidence="1">The sequence shown here is derived from an EMBL/GenBank/DDBJ whole genome shotgun (WGS) entry which is preliminary data.</text>
</comment>
<reference evidence="1" key="1">
    <citation type="journal article" date="2022" name="bioRxiv">
        <title>Population genetic analysis of Ophidiomyces ophidiicola, the causative agent of snake fungal disease, indicates recent introductions to the USA.</title>
        <authorList>
            <person name="Ladner J.T."/>
            <person name="Palmer J.M."/>
            <person name="Ettinger C.L."/>
            <person name="Stajich J.E."/>
            <person name="Farrell T.M."/>
            <person name="Glorioso B.M."/>
            <person name="Lawson B."/>
            <person name="Price S.J."/>
            <person name="Stengle A.G."/>
            <person name="Grear D.A."/>
            <person name="Lorch J.M."/>
        </authorList>
    </citation>
    <scope>NUCLEOTIDE SEQUENCE</scope>
    <source>
        <strain evidence="1">NWHC 24266-5</strain>
    </source>
</reference>
<name>A0ACB8V2P5_9EURO</name>
<gene>
    <name evidence="1" type="ORF">LOY88_001228</name>
</gene>
<sequence length="678" mass="74313">MSTTTGNYSATPLTSVKSTSGRPRVSTDNLDLRPQTDALDYLASPKPKSIPNQQNNKKNKMPPSKEQNEFGGGNKGMKSEMTSDDGTPSSALANVDQVDCDENEEEESDDDEDEPAAFAPSYGTNTEKNRKAGHRLGTSVKKGRKSTATHGHYDGASDEEHCSGSVSSVSSVSGECCTGSADSDAEYDAVDFLSDGDDEDLEVEKFEEQWIVGEFQHGRPNSVSGLRGFGDEWSGFDDLEHRPLYSAGSFFDEDQIMMPNTSNEMFNAEMASDNFETPVPRRVHFMESDDSSDSSSEDELLSDFLQQESLDPDLRRLIENDGCRNPLDFQVDNAFYEIPSNIYHVESDSDVGSSSGYETDGGETTDEEDYPPPATITHPRSILRRESSVSVSAGDEDNTQTQLARRRGPLRGTFIADPNKPVAVMAPNGKQLILIPPYASYRHDWLETATNSLANTATNSPRATNNAEDSDTDLVSPSRPDFSPMLSSAANLMMTALNGNDAGGEVTGPPEAFYPNGKYLLDPFEDDDDDEDSESALNVNDFINFGDASSDGETDKMMDDVDSPFVAASVDMDFSRTPTGARDSPLTTNAERLLNHLDRGIVTAFRRNHNRYQALIRLPQHREFMPANSPSRPASVFRRSRATDGRTPPRKRKASNYLGGEAVRRKVLDSHRRSSTAA</sequence>
<protein>
    <submittedName>
        <fullName evidence="1">Uncharacterized protein</fullName>
    </submittedName>
</protein>
<accession>A0ACB8V2P5</accession>
<dbReference type="EMBL" id="JALBCA010000012">
    <property type="protein sequence ID" value="KAI2391404.1"/>
    <property type="molecule type" value="Genomic_DNA"/>
</dbReference>